<proteinExistence type="predicted"/>
<dbReference type="PANTHER" id="PTHR22957:SF168">
    <property type="entry name" value="TBC DOMAIN-CONTAINING PROTEIN KINASE-LIKE PROTEIN"/>
    <property type="match status" value="1"/>
</dbReference>
<keyword evidence="6" id="KW-1185">Reference proteome</keyword>
<feature type="domain" description="Rab-GAP TBC" evidence="3">
    <location>
        <begin position="514"/>
        <end position="699"/>
    </location>
</feature>
<dbReference type="EMBL" id="OA882427">
    <property type="protein sequence ID" value="CAD7275295.1"/>
    <property type="molecule type" value="Genomic_DNA"/>
</dbReference>
<dbReference type="EMBL" id="CAJPEX010000390">
    <property type="protein sequence ID" value="CAG0915447.1"/>
    <property type="molecule type" value="Genomic_DNA"/>
</dbReference>
<dbReference type="AlphaFoldDB" id="A0A7R9BIW3"/>
<feature type="domain" description="Protein kinase" evidence="2">
    <location>
        <begin position="1"/>
        <end position="290"/>
    </location>
</feature>
<dbReference type="SUPFAM" id="SSF52821">
    <property type="entry name" value="Rhodanese/Cell cycle control phosphatase"/>
    <property type="match status" value="1"/>
</dbReference>
<dbReference type="InterPro" id="IPR035969">
    <property type="entry name" value="Rab-GAP_TBC_sf"/>
</dbReference>
<dbReference type="GO" id="GO:0004672">
    <property type="term" value="F:protein kinase activity"/>
    <property type="evidence" value="ECO:0007669"/>
    <property type="project" value="InterPro"/>
</dbReference>
<organism evidence="5">
    <name type="scientific">Notodromas monacha</name>
    <dbReference type="NCBI Taxonomy" id="399045"/>
    <lineage>
        <taxon>Eukaryota</taxon>
        <taxon>Metazoa</taxon>
        <taxon>Ecdysozoa</taxon>
        <taxon>Arthropoda</taxon>
        <taxon>Crustacea</taxon>
        <taxon>Oligostraca</taxon>
        <taxon>Ostracoda</taxon>
        <taxon>Podocopa</taxon>
        <taxon>Podocopida</taxon>
        <taxon>Cypridocopina</taxon>
        <taxon>Cypridoidea</taxon>
        <taxon>Cyprididae</taxon>
        <taxon>Notodromas</taxon>
    </lineage>
</organism>
<dbReference type="SMART" id="SM00164">
    <property type="entry name" value="TBC"/>
    <property type="match status" value="1"/>
</dbReference>
<evidence type="ECO:0000313" key="5">
    <source>
        <dbReference type="EMBL" id="CAD7275295.1"/>
    </source>
</evidence>
<dbReference type="SUPFAM" id="SSF56112">
    <property type="entry name" value="Protein kinase-like (PK-like)"/>
    <property type="match status" value="1"/>
</dbReference>
<dbReference type="PROSITE" id="PS50206">
    <property type="entry name" value="RHODANESE_3"/>
    <property type="match status" value="1"/>
</dbReference>
<dbReference type="GO" id="GO:0005524">
    <property type="term" value="F:ATP binding"/>
    <property type="evidence" value="ECO:0007669"/>
    <property type="project" value="InterPro"/>
</dbReference>
<dbReference type="Gene3D" id="1.10.510.10">
    <property type="entry name" value="Transferase(Phosphotransferase) domain 1"/>
    <property type="match status" value="1"/>
</dbReference>
<dbReference type="Proteomes" id="UP000678499">
    <property type="component" value="Unassembled WGS sequence"/>
</dbReference>
<dbReference type="FunFam" id="1.10.8.270:FF:000044">
    <property type="entry name" value="TBC Kinase homolog"/>
    <property type="match status" value="1"/>
</dbReference>
<evidence type="ECO:0000313" key="6">
    <source>
        <dbReference type="Proteomes" id="UP000678499"/>
    </source>
</evidence>
<dbReference type="Pfam" id="PF00566">
    <property type="entry name" value="RabGAP-TBC"/>
    <property type="match status" value="1"/>
</dbReference>
<evidence type="ECO:0000259" key="2">
    <source>
        <dbReference type="PROSITE" id="PS50011"/>
    </source>
</evidence>
<evidence type="ECO:0000259" key="3">
    <source>
        <dbReference type="PROSITE" id="PS50086"/>
    </source>
</evidence>
<dbReference type="SUPFAM" id="SSF47923">
    <property type="entry name" value="Ypt/Rab-GAP domain of gyp1p"/>
    <property type="match status" value="2"/>
</dbReference>
<dbReference type="PROSITE" id="PS50011">
    <property type="entry name" value="PROTEIN_KINASE_DOM"/>
    <property type="match status" value="1"/>
</dbReference>
<dbReference type="InterPro" id="IPR000195">
    <property type="entry name" value="Rab-GAP-TBC_dom"/>
</dbReference>
<dbReference type="InterPro" id="IPR011009">
    <property type="entry name" value="Kinase-like_dom_sf"/>
</dbReference>
<dbReference type="InterPro" id="IPR001763">
    <property type="entry name" value="Rhodanese-like_dom"/>
</dbReference>
<dbReference type="Pfam" id="PF00581">
    <property type="entry name" value="Rhodanese"/>
    <property type="match status" value="1"/>
</dbReference>
<protein>
    <recommendedName>
        <fullName evidence="7">TBC domain-containing protein kinase-like protein</fullName>
    </recommendedName>
</protein>
<dbReference type="Gene3D" id="3.40.250.10">
    <property type="entry name" value="Rhodanese-like domain"/>
    <property type="match status" value="1"/>
</dbReference>
<dbReference type="FunFam" id="1.10.472.80:FF:000015">
    <property type="entry name" value="TBC domain-containing protein kinase-like protein"/>
    <property type="match status" value="1"/>
</dbReference>
<dbReference type="OrthoDB" id="1668230at2759"/>
<dbReference type="Gene3D" id="1.10.8.270">
    <property type="entry name" value="putative rabgap domain of human tbc1 domain family member 14 like domains"/>
    <property type="match status" value="1"/>
</dbReference>
<dbReference type="Pfam" id="PF00069">
    <property type="entry name" value="Pkinase"/>
    <property type="match status" value="1"/>
</dbReference>
<evidence type="ECO:0000256" key="1">
    <source>
        <dbReference type="ARBA" id="ARBA00022468"/>
    </source>
</evidence>
<dbReference type="InterPro" id="IPR000719">
    <property type="entry name" value="Prot_kinase_dom"/>
</dbReference>
<gene>
    <name evidence="5" type="ORF">NMOB1V02_LOCUS3094</name>
</gene>
<evidence type="ECO:0008006" key="7">
    <source>
        <dbReference type="Google" id="ProtNLM"/>
    </source>
</evidence>
<feature type="domain" description="Rhodanese" evidence="4">
    <location>
        <begin position="841"/>
        <end position="908"/>
    </location>
</feature>
<evidence type="ECO:0000259" key="4">
    <source>
        <dbReference type="PROSITE" id="PS50206"/>
    </source>
</evidence>
<keyword evidence="1" id="KW-0343">GTPase activation</keyword>
<dbReference type="PROSITE" id="PS50086">
    <property type="entry name" value="TBC_RABGAP"/>
    <property type="match status" value="1"/>
</dbReference>
<sequence length="981" mass="111365">MVSFVRRSTSLDDAALGASTFTASLHSIESCGSDGLPLTPNAIKILGRFEVLRNLSHPNLCRYVHMERGKHERLMCVTETFSATLQECFDAEIFEATPMKVKLKILYDIVDAVAYLRSQGILHRNLRLSNIMLDARGNVKLFDFGLFHLTDSGCLVSFPIGNIEYFAPEVLSMSHKPCDPSYAYLANTACDAWIIGMLSLEILTGRRLWPELSADAFCINLFKVVEIAWLNSSSRMKSQTDVLDELVRAAGLDRYIEEWSDEIKSFLRQCLVIHPNFRAEVQELANHAIFTDFRRLTVRSSAKTMRSQGRHFLPIHLEAVGNADTSTLSFWNCFGEVGEEIAAIWRSILQKNASDVENLDSNSSKHLLQQSPKEVFFLWQLAGGDLDTEFRKVGLIRTKPPILCLPRLGLLEGEMFGMERDKNRAYNKALVELSLDQLRSRLQNLSPRSYYPLLDEIEKSDGPFSESSKEAVKLPLVIREKDVEYQLHRMLVFKRLLEGYPFTRSIILKEARNDISPFYRAEVWASLLDVISDVEADYEAVDKETPTATDRQIEVDIPRCHQYDELLASPTGHQKFKRILKAWVASHPQYVYWQGLDSLCAPFLRLNFCDEALAFACLSKFIDKYLAGFFLKDNSPVIQEYLATFSHLIAFHDPQLFNHLDEIGFIPELYAIPWFLTMYTHVFPLPKILHLWDKLLLGPPSFPLCVGVGLLHQLRDSLLSFSFNDCILLFSDMPQIDIERCVQDSIRFFRSTPPSVLHRSHEAKISFKVIGEHLVDDLPDMVHSASASDKLNLSRELEIHALPLASLKSEKCPRISAKDLLDLLNWHMGSPETPTSPGESPKTKVLPVDVRPKEEFQKGCVPGSVNIPLQVVLDFEQNVTTSTEFDVLFAARGKIIVVVGNRGNSGAVRGIVCIMNFTTSQLSNNDHLARLMKFPIRRFANWRPSTESCSNYLLEIKSTVLKETCISYLIRLKYTVTFGEN</sequence>
<dbReference type="PANTHER" id="PTHR22957">
    <property type="entry name" value="TBC1 DOMAIN FAMILY MEMBER GTPASE-ACTIVATING PROTEIN"/>
    <property type="match status" value="1"/>
</dbReference>
<name>A0A7R9BIW3_9CRUS</name>
<dbReference type="InterPro" id="IPR036873">
    <property type="entry name" value="Rhodanese-like_dom_sf"/>
</dbReference>
<dbReference type="Gene3D" id="1.10.472.80">
    <property type="entry name" value="Ypt/Rab-GAP domain of gyp1p, domain 3"/>
    <property type="match status" value="1"/>
</dbReference>
<reference evidence="5" key="1">
    <citation type="submission" date="2020-11" db="EMBL/GenBank/DDBJ databases">
        <authorList>
            <person name="Tran Van P."/>
        </authorList>
    </citation>
    <scope>NUCLEOTIDE SEQUENCE</scope>
</reference>
<dbReference type="GO" id="GO:0005096">
    <property type="term" value="F:GTPase activator activity"/>
    <property type="evidence" value="ECO:0007669"/>
    <property type="project" value="UniProtKB-KW"/>
</dbReference>
<accession>A0A7R9BIW3</accession>